<evidence type="ECO:0000256" key="1">
    <source>
        <dbReference type="SAM" id="MobiDB-lite"/>
    </source>
</evidence>
<dbReference type="Proteomes" id="UP000554482">
    <property type="component" value="Unassembled WGS sequence"/>
</dbReference>
<sequence length="194" mass="21145">MVELQGPRATTYELNYNGTNSFGSRNSDHGPPNRHHRSPELPKDSGRMSKSMSKGRLFKVPASLSTKGNHPQAAIWPNEELQPPTLRTELGLSSQARSETMNHGKEPQDQMMGQITIGGHNHSVAQKWADLGLLTETETGNMGVGLNKILTIGSPCKTSNNKVKRPVVPNPITKAQLKGKGKQNEAYPPPLLPL</sequence>
<accession>A0A7J6W2H3</accession>
<organism evidence="2 3">
    <name type="scientific">Thalictrum thalictroides</name>
    <name type="common">Rue-anemone</name>
    <name type="synonym">Anemone thalictroides</name>
    <dbReference type="NCBI Taxonomy" id="46969"/>
    <lineage>
        <taxon>Eukaryota</taxon>
        <taxon>Viridiplantae</taxon>
        <taxon>Streptophyta</taxon>
        <taxon>Embryophyta</taxon>
        <taxon>Tracheophyta</taxon>
        <taxon>Spermatophyta</taxon>
        <taxon>Magnoliopsida</taxon>
        <taxon>Ranunculales</taxon>
        <taxon>Ranunculaceae</taxon>
        <taxon>Thalictroideae</taxon>
        <taxon>Thalictrum</taxon>
    </lineage>
</organism>
<evidence type="ECO:0000313" key="2">
    <source>
        <dbReference type="EMBL" id="KAF5191147.1"/>
    </source>
</evidence>
<dbReference type="AlphaFoldDB" id="A0A7J6W2H3"/>
<evidence type="ECO:0000313" key="3">
    <source>
        <dbReference type="Proteomes" id="UP000554482"/>
    </source>
</evidence>
<reference evidence="2 3" key="1">
    <citation type="submission" date="2020-06" db="EMBL/GenBank/DDBJ databases">
        <title>Transcriptomic and genomic resources for Thalictrum thalictroides and T. hernandezii: Facilitating candidate gene discovery in an emerging model plant lineage.</title>
        <authorList>
            <person name="Arias T."/>
            <person name="Riano-Pachon D.M."/>
            <person name="Di Stilio V.S."/>
        </authorList>
    </citation>
    <scope>NUCLEOTIDE SEQUENCE [LARGE SCALE GENOMIC DNA]</scope>
    <source>
        <strain evidence="3">cv. WT478/WT964</strain>
        <tissue evidence="2">Leaves</tissue>
    </source>
</reference>
<protein>
    <submittedName>
        <fullName evidence="2">Uncharacterized protein</fullName>
    </submittedName>
</protein>
<comment type="caution">
    <text evidence="2">The sequence shown here is derived from an EMBL/GenBank/DDBJ whole genome shotgun (WGS) entry which is preliminary data.</text>
</comment>
<dbReference type="EMBL" id="JABWDY010023151">
    <property type="protein sequence ID" value="KAF5191147.1"/>
    <property type="molecule type" value="Genomic_DNA"/>
</dbReference>
<keyword evidence="3" id="KW-1185">Reference proteome</keyword>
<feature type="compositionally biased region" description="Polar residues" evidence="1">
    <location>
        <begin position="12"/>
        <end position="25"/>
    </location>
</feature>
<name>A0A7J6W2H3_THATH</name>
<gene>
    <name evidence="2" type="ORF">FRX31_019266</name>
</gene>
<proteinExistence type="predicted"/>
<feature type="region of interest" description="Disordered" evidence="1">
    <location>
        <begin position="1"/>
        <end position="54"/>
    </location>
</feature>
<feature type="compositionally biased region" description="Basic and acidic residues" evidence="1">
    <location>
        <begin position="38"/>
        <end position="47"/>
    </location>
</feature>